<evidence type="ECO:0000259" key="8">
    <source>
        <dbReference type="Pfam" id="PF06814"/>
    </source>
</evidence>
<reference evidence="10" key="1">
    <citation type="journal article" date="2020" name="bioRxiv">
        <title>Comparative genomics of Chlamydomonas.</title>
        <authorList>
            <person name="Craig R.J."/>
            <person name="Hasan A.R."/>
            <person name="Ness R.W."/>
            <person name="Keightley P.D."/>
        </authorList>
    </citation>
    <scope>NUCLEOTIDE SEQUENCE</scope>
    <source>
        <strain evidence="10">CCAP 11/70</strain>
    </source>
</reference>
<feature type="domain" description="GOST seven transmembrane" evidence="8">
    <location>
        <begin position="179"/>
        <end position="418"/>
    </location>
</feature>
<keyword evidence="11" id="KW-1185">Reference proteome</keyword>
<feature type="transmembrane region" description="Helical" evidence="6">
    <location>
        <begin position="244"/>
        <end position="270"/>
    </location>
</feature>
<feature type="chain" id="PRO_5032447725" evidence="7">
    <location>
        <begin position="21"/>
        <end position="428"/>
    </location>
</feature>
<evidence type="ECO:0000256" key="4">
    <source>
        <dbReference type="ARBA" id="ARBA00022989"/>
    </source>
</evidence>
<gene>
    <name evidence="10" type="ORF">HYH03_003157</name>
</gene>
<evidence type="ECO:0000256" key="5">
    <source>
        <dbReference type="ARBA" id="ARBA00023136"/>
    </source>
</evidence>
<evidence type="ECO:0000256" key="3">
    <source>
        <dbReference type="ARBA" id="ARBA00022729"/>
    </source>
</evidence>
<dbReference type="Pfam" id="PF21904">
    <property type="entry name" value="CAND6-7_N"/>
    <property type="match status" value="1"/>
</dbReference>
<evidence type="ECO:0000259" key="9">
    <source>
        <dbReference type="Pfam" id="PF21904"/>
    </source>
</evidence>
<evidence type="ECO:0000256" key="2">
    <source>
        <dbReference type="ARBA" id="ARBA00022692"/>
    </source>
</evidence>
<dbReference type="Pfam" id="PF06814">
    <property type="entry name" value="GOST_TM"/>
    <property type="match status" value="1"/>
</dbReference>
<feature type="domain" description="CAND6/7 N-terminal" evidence="9">
    <location>
        <begin position="27"/>
        <end position="159"/>
    </location>
</feature>
<dbReference type="Proteomes" id="UP000612055">
    <property type="component" value="Unassembled WGS sequence"/>
</dbReference>
<keyword evidence="5 6" id="KW-0472">Membrane</keyword>
<dbReference type="OrthoDB" id="29657at2759"/>
<protein>
    <submittedName>
        <fullName evidence="10">Uncharacterized protein</fullName>
    </submittedName>
</protein>
<dbReference type="GO" id="GO:0016020">
    <property type="term" value="C:membrane"/>
    <property type="evidence" value="ECO:0007669"/>
    <property type="project" value="UniProtKB-SubCell"/>
</dbReference>
<comment type="subcellular location">
    <subcellularLocation>
        <location evidence="1">Membrane</location>
        <topology evidence="1">Multi-pass membrane protein</topology>
    </subcellularLocation>
</comment>
<dbReference type="EMBL" id="JAEHOE010000008">
    <property type="protein sequence ID" value="KAG2498970.1"/>
    <property type="molecule type" value="Genomic_DNA"/>
</dbReference>
<accession>A0A836C3M7</accession>
<keyword evidence="2 6" id="KW-0812">Transmembrane</keyword>
<feature type="transmembrane region" description="Helical" evidence="6">
    <location>
        <begin position="316"/>
        <end position="336"/>
    </location>
</feature>
<feature type="transmembrane region" description="Helical" evidence="6">
    <location>
        <begin position="178"/>
        <end position="199"/>
    </location>
</feature>
<feature type="transmembrane region" description="Helical" evidence="6">
    <location>
        <begin position="282"/>
        <end position="300"/>
    </location>
</feature>
<keyword evidence="3 7" id="KW-0732">Signal</keyword>
<dbReference type="InterPro" id="IPR054103">
    <property type="entry name" value="CAND6-7_N"/>
</dbReference>
<feature type="transmembrane region" description="Helical" evidence="6">
    <location>
        <begin position="386"/>
        <end position="406"/>
    </location>
</feature>
<evidence type="ECO:0000256" key="1">
    <source>
        <dbReference type="ARBA" id="ARBA00004141"/>
    </source>
</evidence>
<evidence type="ECO:0000256" key="7">
    <source>
        <dbReference type="SAM" id="SignalP"/>
    </source>
</evidence>
<feature type="transmembrane region" description="Helical" evidence="6">
    <location>
        <begin position="357"/>
        <end position="380"/>
    </location>
</feature>
<evidence type="ECO:0000256" key="6">
    <source>
        <dbReference type="SAM" id="Phobius"/>
    </source>
</evidence>
<dbReference type="PANTHER" id="PTHR21229">
    <property type="entry name" value="LUNG SEVEN TRANSMEMBRANE RECEPTOR"/>
    <property type="match status" value="1"/>
</dbReference>
<feature type="transmembrane region" description="Helical" evidence="6">
    <location>
        <begin position="211"/>
        <end position="232"/>
    </location>
</feature>
<dbReference type="PANTHER" id="PTHR21229:SF2">
    <property type="entry name" value="RE59932P"/>
    <property type="match status" value="1"/>
</dbReference>
<dbReference type="AlphaFoldDB" id="A0A836C3M7"/>
<dbReference type="GO" id="GO:0005794">
    <property type="term" value="C:Golgi apparatus"/>
    <property type="evidence" value="ECO:0007669"/>
    <property type="project" value="TreeGrafter"/>
</dbReference>
<keyword evidence="4 6" id="KW-1133">Transmembrane helix</keyword>
<comment type="caution">
    <text evidence="10">The sequence shown here is derived from an EMBL/GenBank/DDBJ whole genome shotgun (WGS) entry which is preliminary data.</text>
</comment>
<sequence>MARATLLAAILAVAVASASAKIHHSIVDKDDRPLIPLTDAFGFAEGGKLDITIRDIGLYRLHGSEEEVKDWENFGFFLSPVEADAALEQDLTDSSKCILNDVNNLFTFKDSSVQNVIQEKLDNFTFHFVVQNGGLFYLYFANCEQDTPVSFDTRIEMYNINANGRKDYLSVGDTSLDAVYWTMFAVFTLGTVLWAVWVWRNKQYSHKVHYLMFALGAFKALTLLSQALMIFYIERTGSADGWNIAYYVFTFFRGILFFVVIVLIGTGWSYMKPFLGEKEARIIMIVIPLQVFANIAIIITEEESPSTKDWFTWRDVFHLVDIICCCAILFPIVWSIKHLREASQTDGKAARNLEKLTLFRQFYVMVVVYIYVTRIVVYLLKSTMQYEYSWVSAAVEELVTLAFYVWTATKFRPTNENPYLKLQQEIEL</sequence>
<dbReference type="InterPro" id="IPR009637">
    <property type="entry name" value="GPR107/GPR108-like"/>
</dbReference>
<name>A0A836C3M7_9CHLO</name>
<organism evidence="10 11">
    <name type="scientific">Edaphochlamys debaryana</name>
    <dbReference type="NCBI Taxonomy" id="47281"/>
    <lineage>
        <taxon>Eukaryota</taxon>
        <taxon>Viridiplantae</taxon>
        <taxon>Chlorophyta</taxon>
        <taxon>core chlorophytes</taxon>
        <taxon>Chlorophyceae</taxon>
        <taxon>CS clade</taxon>
        <taxon>Chlamydomonadales</taxon>
        <taxon>Chlamydomonadales incertae sedis</taxon>
        <taxon>Edaphochlamys</taxon>
    </lineage>
</organism>
<evidence type="ECO:0000313" key="11">
    <source>
        <dbReference type="Proteomes" id="UP000612055"/>
    </source>
</evidence>
<feature type="signal peptide" evidence="7">
    <location>
        <begin position="1"/>
        <end position="20"/>
    </location>
</feature>
<proteinExistence type="predicted"/>
<evidence type="ECO:0000313" key="10">
    <source>
        <dbReference type="EMBL" id="KAG2498970.1"/>
    </source>
</evidence>
<dbReference type="InterPro" id="IPR053937">
    <property type="entry name" value="GOST_TM"/>
</dbReference>